<gene>
    <name evidence="1" type="primary">10</name>
    <name evidence="1" type="ORF">SEA_CHEWYVIII_10</name>
</gene>
<sequence>MMIEIPLLDPRFVSEKAGFEYKVFINTNEVKSLESGLRRSTSDGDTPYTRVYMDMPTASSWYTTIPIDEMVKLINDPTGEWIKQVSGVLNESIEILLSTIFPQRVIQGEQPAEESASPHDRIFSTPEDVPNGIHHVVDKDGDFWGRKLGGSISNWYPAGSDGTISTVSPQTENMRLYGPFRKV</sequence>
<evidence type="ECO:0000313" key="1">
    <source>
        <dbReference type="EMBL" id="AON97433.1"/>
    </source>
</evidence>
<accession>A0A1C9EI01</accession>
<proteinExistence type="predicted"/>
<organism evidence="1 2">
    <name type="scientific">Rhodococcus phage ChewyVIII</name>
    <dbReference type="NCBI Taxonomy" id="1887657"/>
    <lineage>
        <taxon>Viruses</taxon>
        <taxon>Duplodnaviria</taxon>
        <taxon>Heunggongvirae</taxon>
        <taxon>Uroviricota</taxon>
        <taxon>Caudoviricetes</taxon>
        <taxon>Chewyvirus</taxon>
        <taxon>Chewyvirus chewyVIII</taxon>
    </lineage>
</organism>
<name>A0A1C9EI01_9CAUD</name>
<keyword evidence="2" id="KW-1185">Reference proteome</keyword>
<dbReference type="GeneID" id="80018710"/>
<protein>
    <submittedName>
        <fullName evidence="1">Uncharacterized protein</fullName>
    </submittedName>
</protein>
<dbReference type="Proteomes" id="UP000221751">
    <property type="component" value="Segment"/>
</dbReference>
<dbReference type="RefSeq" id="YP_010754127.1">
    <property type="nucleotide sequence ID" value="NC_073456.1"/>
</dbReference>
<reference evidence="2" key="1">
    <citation type="submission" date="2016-07" db="EMBL/GenBank/DDBJ databases">
        <authorList>
            <person name="Florea S."/>
            <person name="Webb J.S."/>
            <person name="Jaromczyk J."/>
            <person name="Schardl C.L."/>
        </authorList>
    </citation>
    <scope>NUCLEOTIDE SEQUENCE [LARGE SCALE GENOMIC DNA]</scope>
</reference>
<dbReference type="KEGG" id="vg:80018710"/>
<evidence type="ECO:0000313" key="2">
    <source>
        <dbReference type="Proteomes" id="UP000221751"/>
    </source>
</evidence>
<dbReference type="EMBL" id="KX557288">
    <property type="protein sequence ID" value="AON97433.1"/>
    <property type="molecule type" value="Genomic_DNA"/>
</dbReference>